<dbReference type="PROSITE" id="PS51379">
    <property type="entry name" value="4FE4S_FER_2"/>
    <property type="match status" value="1"/>
</dbReference>
<name>A0ABQ1K163_9PROT</name>
<dbReference type="InterPro" id="IPR017896">
    <property type="entry name" value="4Fe4S_Fe-S-bd"/>
</dbReference>
<protein>
    <recommendedName>
        <fullName evidence="1">4Fe-4S ferredoxin-type domain-containing protein</fullName>
    </recommendedName>
</protein>
<feature type="domain" description="4Fe-4S ferredoxin-type" evidence="1">
    <location>
        <begin position="202"/>
        <end position="233"/>
    </location>
</feature>
<organism evidence="2 3">
    <name type="scientific">Henriciella pelagia</name>
    <dbReference type="NCBI Taxonomy" id="1977912"/>
    <lineage>
        <taxon>Bacteria</taxon>
        <taxon>Pseudomonadati</taxon>
        <taxon>Pseudomonadota</taxon>
        <taxon>Alphaproteobacteria</taxon>
        <taxon>Hyphomonadales</taxon>
        <taxon>Hyphomonadaceae</taxon>
        <taxon>Henriciella</taxon>
    </lineage>
</organism>
<evidence type="ECO:0000313" key="2">
    <source>
        <dbReference type="EMBL" id="GGB81090.1"/>
    </source>
</evidence>
<dbReference type="SUPFAM" id="SSF51905">
    <property type="entry name" value="FAD/NAD(P)-binding domain"/>
    <property type="match status" value="1"/>
</dbReference>
<proteinExistence type="predicted"/>
<reference evidence="3" key="1">
    <citation type="journal article" date="2019" name="Int. J. Syst. Evol. Microbiol.">
        <title>The Global Catalogue of Microorganisms (GCM) 10K type strain sequencing project: providing services to taxonomists for standard genome sequencing and annotation.</title>
        <authorList>
            <consortium name="The Broad Institute Genomics Platform"/>
            <consortium name="The Broad Institute Genome Sequencing Center for Infectious Disease"/>
            <person name="Wu L."/>
            <person name="Ma J."/>
        </authorList>
    </citation>
    <scope>NUCLEOTIDE SEQUENCE [LARGE SCALE GENOMIC DNA]</scope>
    <source>
        <strain evidence="3">CGMCC 1.15928</strain>
    </source>
</reference>
<dbReference type="Proteomes" id="UP000628854">
    <property type="component" value="Unassembled WGS sequence"/>
</dbReference>
<dbReference type="InterPro" id="IPR036188">
    <property type="entry name" value="FAD/NAD-bd_sf"/>
</dbReference>
<keyword evidence="3" id="KW-1185">Reference proteome</keyword>
<evidence type="ECO:0000313" key="3">
    <source>
        <dbReference type="Proteomes" id="UP000628854"/>
    </source>
</evidence>
<dbReference type="EMBL" id="BMKF01000003">
    <property type="protein sequence ID" value="GGB81090.1"/>
    <property type="molecule type" value="Genomic_DNA"/>
</dbReference>
<sequence>MIENLIIGSSFAAYAAAQALSREGADFEVIDVAYDLESEIAEDVAGLARTPPAQWDAQTTERLFPPPEASTRGVKRRTLFGSTFPYRIPKPFSVRTEDCETEFSHALGGFGNVWGSAMLPYDASEIARWPVSPEEMARSYRNVLDYAPISAEHDTLAETYPLYTDDPSALKRSQQTETLLGAFERRRSALARRGATFGRARVAVNVSQGETGCRYCGRCLDGCAYGAIFNPGQAWSSIPGFEAGVASERFHRGFYALEFKEMADCVNVTAIDVRSGAVRTWRARRLFLGLGHVGTTRMIARSLNRIGERIRTLDTQYYFFPLLSYAGRKLEQIEYTLAEAFLEVSNDKISPHKQHMQVYGLNPIFVKMLREESRGLVPLSPLFKRFYVFQGYLHSDDSGSVDIEIASSGPAHDDIIVRGRQNPNAIRVARKMQALVRHSMLPFGIAPPLGLSLVPPGRSFHAGGSFPMGGEHPVYSSDALGRPSGLKRVHIVDPASFPTIPSSTISFSIMANADRVARASLAAARNAQAA</sequence>
<dbReference type="RefSeq" id="WP_084394806.1">
    <property type="nucleotide sequence ID" value="NZ_BMKF01000003.1"/>
</dbReference>
<gene>
    <name evidence="2" type="ORF">GCM10011503_32340</name>
</gene>
<accession>A0ABQ1K163</accession>
<comment type="caution">
    <text evidence="2">The sequence shown here is derived from an EMBL/GenBank/DDBJ whole genome shotgun (WGS) entry which is preliminary data.</text>
</comment>
<evidence type="ECO:0000259" key="1">
    <source>
        <dbReference type="PROSITE" id="PS51379"/>
    </source>
</evidence>